<proteinExistence type="inferred from homology"/>
<name>A0AAF0WCZ7_DAUCS</name>
<dbReference type="SUPFAM" id="SSF48371">
    <property type="entry name" value="ARM repeat"/>
    <property type="match status" value="1"/>
</dbReference>
<evidence type="ECO:0000313" key="6">
    <source>
        <dbReference type="Proteomes" id="UP000077755"/>
    </source>
</evidence>
<dbReference type="GO" id="GO:0015031">
    <property type="term" value="P:protein transport"/>
    <property type="evidence" value="ECO:0007669"/>
    <property type="project" value="UniProtKB-KW"/>
</dbReference>
<evidence type="ECO:0008006" key="7">
    <source>
        <dbReference type="Google" id="ProtNLM"/>
    </source>
</evidence>
<keyword evidence="6" id="KW-1185">Reference proteome</keyword>
<protein>
    <recommendedName>
        <fullName evidence="7">Importin subunit alpha</fullName>
    </recommendedName>
</protein>
<dbReference type="EMBL" id="CP093343">
    <property type="protein sequence ID" value="WOG85983.1"/>
    <property type="molecule type" value="Genomic_DNA"/>
</dbReference>
<dbReference type="Pfam" id="PF00514">
    <property type="entry name" value="Arm"/>
    <property type="match status" value="1"/>
</dbReference>
<keyword evidence="3" id="KW-0677">Repeat</keyword>
<evidence type="ECO:0000313" key="5">
    <source>
        <dbReference type="EMBL" id="WOG85983.1"/>
    </source>
</evidence>
<dbReference type="InterPro" id="IPR000225">
    <property type="entry name" value="Armadillo"/>
</dbReference>
<keyword evidence="2" id="KW-0813">Transport</keyword>
<accession>A0AAF0WCZ7</accession>
<reference evidence="5" key="2">
    <citation type="submission" date="2022-03" db="EMBL/GenBank/DDBJ databases">
        <title>Draft title - Genomic analysis of global carrot germplasm unveils the trajectory of domestication and the origin of high carotenoid orange carrot.</title>
        <authorList>
            <person name="Iorizzo M."/>
            <person name="Ellison S."/>
            <person name="Senalik D."/>
            <person name="Macko-Podgorni A."/>
            <person name="Grzebelus D."/>
            <person name="Bostan H."/>
            <person name="Rolling W."/>
            <person name="Curaba J."/>
            <person name="Simon P."/>
        </authorList>
    </citation>
    <scope>NUCLEOTIDE SEQUENCE</scope>
    <source>
        <tissue evidence="5">Leaf</tissue>
    </source>
</reference>
<dbReference type="PANTHER" id="PTHR23316">
    <property type="entry name" value="IMPORTIN ALPHA"/>
    <property type="match status" value="1"/>
</dbReference>
<reference evidence="5" key="1">
    <citation type="journal article" date="2016" name="Nat. Genet.">
        <title>A high-quality carrot genome assembly provides new insights into carotenoid accumulation and asterid genome evolution.</title>
        <authorList>
            <person name="Iorizzo M."/>
            <person name="Ellison S."/>
            <person name="Senalik D."/>
            <person name="Zeng P."/>
            <person name="Satapoomin P."/>
            <person name="Huang J."/>
            <person name="Bowman M."/>
            <person name="Iovene M."/>
            <person name="Sanseverino W."/>
            <person name="Cavagnaro P."/>
            <person name="Yildiz M."/>
            <person name="Macko-Podgorni A."/>
            <person name="Moranska E."/>
            <person name="Grzebelus E."/>
            <person name="Grzebelus D."/>
            <person name="Ashrafi H."/>
            <person name="Zheng Z."/>
            <person name="Cheng S."/>
            <person name="Spooner D."/>
            <person name="Van Deynze A."/>
            <person name="Simon P."/>
        </authorList>
    </citation>
    <scope>NUCLEOTIDE SEQUENCE</scope>
    <source>
        <tissue evidence="5">Leaf</tissue>
    </source>
</reference>
<dbReference type="InterPro" id="IPR016024">
    <property type="entry name" value="ARM-type_fold"/>
</dbReference>
<evidence type="ECO:0000256" key="2">
    <source>
        <dbReference type="ARBA" id="ARBA00022448"/>
    </source>
</evidence>
<dbReference type="Gene3D" id="1.25.10.10">
    <property type="entry name" value="Leucine-rich Repeat Variant"/>
    <property type="match status" value="1"/>
</dbReference>
<comment type="similarity">
    <text evidence="1">Belongs to the importin alpha family.</text>
</comment>
<organism evidence="5 6">
    <name type="scientific">Daucus carota subsp. sativus</name>
    <name type="common">Carrot</name>
    <dbReference type="NCBI Taxonomy" id="79200"/>
    <lineage>
        <taxon>Eukaryota</taxon>
        <taxon>Viridiplantae</taxon>
        <taxon>Streptophyta</taxon>
        <taxon>Embryophyta</taxon>
        <taxon>Tracheophyta</taxon>
        <taxon>Spermatophyta</taxon>
        <taxon>Magnoliopsida</taxon>
        <taxon>eudicotyledons</taxon>
        <taxon>Gunneridae</taxon>
        <taxon>Pentapetalae</taxon>
        <taxon>asterids</taxon>
        <taxon>campanulids</taxon>
        <taxon>Apiales</taxon>
        <taxon>Apiaceae</taxon>
        <taxon>Apioideae</taxon>
        <taxon>Scandiceae</taxon>
        <taxon>Daucinae</taxon>
        <taxon>Daucus</taxon>
        <taxon>Daucus sect. Daucus</taxon>
    </lineage>
</organism>
<evidence type="ECO:0000256" key="1">
    <source>
        <dbReference type="ARBA" id="ARBA00010394"/>
    </source>
</evidence>
<gene>
    <name evidence="5" type="ORF">DCAR_0105176</name>
</gene>
<dbReference type="AlphaFoldDB" id="A0AAF0WCZ7"/>
<dbReference type="InterPro" id="IPR011989">
    <property type="entry name" value="ARM-like"/>
</dbReference>
<evidence type="ECO:0000256" key="3">
    <source>
        <dbReference type="ARBA" id="ARBA00022737"/>
    </source>
</evidence>
<sequence>MMEWNPSLRITRNRPDMLHRYNPNFYADPPAIAQLLEFSVKRKKDTFRHLIRKIKKGFHNGQMEKIGKCTNELGKMIREDPRLTQYLDVNFLQLLAELLKCEQYSDLQVHAATIFKPVVTFSLTRKDVKDLVVMIEHIIPIVVRLICFGVYLVRVEALWLLRTLVSVISKYEVEEILSPVTSLIIEDSTSFNVLHAASATLLVVCEEHPNISPEKLKLTLPALMKLIESNILMLLTSGSWGLAFLCDGRGEMIVEDKYLECLITRLVDLMNAEERVMILSALHAMGSVVKWGSDDVIEIIIKEDGALLIFLVLLEEDDLYIVKQTCWILSNITARKEKHIRAIIDGVPEGKLIDPLVKIMLNCNLNDVRKEAAWAISNAMCGVGIDQIECLRNSCSNIIWADLLNSFSSDRLFVLVTLEGLLNIRVAEVTWMGNPVDAVTLHSFFESILEGIDHRDSFIVSEFFNESDGWTVSGHSLIPEFLMSNDYALNFKFEDQRCSNMFIDYNGSMEFC</sequence>
<evidence type="ECO:0000256" key="4">
    <source>
        <dbReference type="ARBA" id="ARBA00022927"/>
    </source>
</evidence>
<dbReference type="SMART" id="SM00185">
    <property type="entry name" value="ARM"/>
    <property type="match status" value="3"/>
</dbReference>
<dbReference type="Proteomes" id="UP000077755">
    <property type="component" value="Chromosome 1"/>
</dbReference>
<keyword evidence="4" id="KW-0653">Protein transport</keyword>